<reference evidence="1 2" key="1">
    <citation type="submission" date="2013-01" db="EMBL/GenBank/DDBJ databases">
        <authorList>
            <person name="Harkins D.M."/>
            <person name="Durkin A.S."/>
            <person name="Brinkac L.M."/>
            <person name="Haft D.H."/>
            <person name="Selengut J.D."/>
            <person name="Sanka R."/>
            <person name="DePew J."/>
            <person name="Purushe J."/>
            <person name="Galloway R.L."/>
            <person name="Vinetz J.M."/>
            <person name="Sutton G.G."/>
            <person name="Nierman W.C."/>
            <person name="Fouts D.E."/>
        </authorList>
    </citation>
    <scope>NUCLEOTIDE SEQUENCE [LARGE SCALE GENOMIC DNA]</scope>
    <source>
        <strain evidence="1 2">Sponselee CDC</strain>
    </source>
</reference>
<dbReference type="AlphaFoldDB" id="M6BWV8"/>
<evidence type="ECO:0000313" key="1">
    <source>
        <dbReference type="EMBL" id="EMJ78335.1"/>
    </source>
</evidence>
<proteinExistence type="predicted"/>
<gene>
    <name evidence="1" type="ORF">LEP1GSC016_2488</name>
</gene>
<accession>M6BWV8</accession>
<name>M6BWV8_LEPBO</name>
<dbReference type="Proteomes" id="UP000011873">
    <property type="component" value="Unassembled WGS sequence"/>
</dbReference>
<sequence>MHLSSKRRHIFADENYGGTFRNKKNPITIEMIERKLLELLKN</sequence>
<dbReference type="PATRIC" id="fig|1218567.3.peg.3864"/>
<comment type="caution">
    <text evidence="1">The sequence shown here is derived from an EMBL/GenBank/DDBJ whole genome shotgun (WGS) entry which is preliminary data.</text>
</comment>
<dbReference type="EMBL" id="ANMU01000159">
    <property type="protein sequence ID" value="EMJ78335.1"/>
    <property type="molecule type" value="Genomic_DNA"/>
</dbReference>
<evidence type="ECO:0000313" key="2">
    <source>
        <dbReference type="Proteomes" id="UP000011873"/>
    </source>
</evidence>
<organism evidence="1 2">
    <name type="scientific">Leptospira borgpetersenii serovar Hardjo-bovis str. Sponselee</name>
    <dbReference type="NCBI Taxonomy" id="1303729"/>
    <lineage>
        <taxon>Bacteria</taxon>
        <taxon>Pseudomonadati</taxon>
        <taxon>Spirochaetota</taxon>
        <taxon>Spirochaetia</taxon>
        <taxon>Leptospirales</taxon>
        <taxon>Leptospiraceae</taxon>
        <taxon>Leptospira</taxon>
    </lineage>
</organism>
<protein>
    <submittedName>
        <fullName evidence="1">Uncharacterized protein</fullName>
    </submittedName>
</protein>